<proteinExistence type="predicted"/>
<feature type="region of interest" description="Disordered" evidence="2">
    <location>
        <begin position="223"/>
        <end position="242"/>
    </location>
</feature>
<protein>
    <submittedName>
        <fullName evidence="3">U1 small nuclear ribonucleoprotein A</fullName>
    </submittedName>
</protein>
<dbReference type="SUPFAM" id="SSF54928">
    <property type="entry name" value="RNA-binding domain, RBD"/>
    <property type="match status" value="1"/>
</dbReference>
<dbReference type="InParanoid" id="G5BMF1"/>
<sequence>MEVDTIWGLKKFGQILDILVSRSLMMRNQAFVSNATNVLCSMQEFPFYDKPMCIQYAKTNSDIIVKMKGTFVEWDHKWEKRKPKNQEKLLPRRLWRLPYMLPPGMIPPPGLTPGQIPPGAMPSQQLMPGQMAPAQPLWDNPPNHILFLTKQPEETNELMSSLLFNQFPGFKKVCLKPGRDNITLYITFVEFNNEVLSHTENAKSAHCRQAGLCMPYQGPESNGRHLITPLQTGKSVDTLPRS</sequence>
<name>G5BMF1_HETGA</name>
<dbReference type="Gene3D" id="3.30.70.330">
    <property type="match status" value="2"/>
</dbReference>
<keyword evidence="3" id="KW-0687">Ribonucleoprotein</keyword>
<dbReference type="PANTHER" id="PTHR10501">
    <property type="entry name" value="U1 SMALL NUCLEAR RIBONUCLEOPROTEIN A/U2 SMALL NUCLEAR RIBONUCLEOPROTEIN B"/>
    <property type="match status" value="1"/>
</dbReference>
<dbReference type="InterPro" id="IPR035979">
    <property type="entry name" value="RBD_domain_sf"/>
</dbReference>
<evidence type="ECO:0000313" key="4">
    <source>
        <dbReference type="Proteomes" id="UP000006813"/>
    </source>
</evidence>
<evidence type="ECO:0000256" key="2">
    <source>
        <dbReference type="SAM" id="MobiDB-lite"/>
    </source>
</evidence>
<dbReference type="InterPro" id="IPR012677">
    <property type="entry name" value="Nucleotide-bd_a/b_plait_sf"/>
</dbReference>
<feature type="compositionally biased region" description="Polar residues" evidence="2">
    <location>
        <begin position="229"/>
        <end position="242"/>
    </location>
</feature>
<accession>G5BMF1</accession>
<evidence type="ECO:0000313" key="3">
    <source>
        <dbReference type="EMBL" id="EHB10462.1"/>
    </source>
</evidence>
<organism evidence="3 4">
    <name type="scientific">Heterocephalus glaber</name>
    <name type="common">Naked mole rat</name>
    <dbReference type="NCBI Taxonomy" id="10181"/>
    <lineage>
        <taxon>Eukaryota</taxon>
        <taxon>Metazoa</taxon>
        <taxon>Chordata</taxon>
        <taxon>Craniata</taxon>
        <taxon>Vertebrata</taxon>
        <taxon>Euteleostomi</taxon>
        <taxon>Mammalia</taxon>
        <taxon>Eutheria</taxon>
        <taxon>Euarchontoglires</taxon>
        <taxon>Glires</taxon>
        <taxon>Rodentia</taxon>
        <taxon>Hystricomorpha</taxon>
        <taxon>Bathyergidae</taxon>
        <taxon>Heterocephalus</taxon>
    </lineage>
</organism>
<dbReference type="EMBL" id="JH171004">
    <property type="protein sequence ID" value="EHB10462.1"/>
    <property type="molecule type" value="Genomic_DNA"/>
</dbReference>
<gene>
    <name evidence="3" type="ORF">GW7_14096</name>
</gene>
<dbReference type="AlphaFoldDB" id="G5BMF1"/>
<dbReference type="GO" id="GO:1990904">
    <property type="term" value="C:ribonucleoprotein complex"/>
    <property type="evidence" value="ECO:0007669"/>
    <property type="project" value="UniProtKB-KW"/>
</dbReference>
<reference evidence="3 4" key="1">
    <citation type="journal article" date="2011" name="Nature">
        <title>Genome sequencing reveals insights into physiology and longevity of the naked mole rat.</title>
        <authorList>
            <person name="Kim E.B."/>
            <person name="Fang X."/>
            <person name="Fushan A.A."/>
            <person name="Huang Z."/>
            <person name="Lobanov A.V."/>
            <person name="Han L."/>
            <person name="Marino S.M."/>
            <person name="Sun X."/>
            <person name="Turanov A.A."/>
            <person name="Yang P."/>
            <person name="Yim S.H."/>
            <person name="Zhao X."/>
            <person name="Kasaikina M.V."/>
            <person name="Stoletzki N."/>
            <person name="Peng C."/>
            <person name="Polak P."/>
            <person name="Xiong Z."/>
            <person name="Kiezun A."/>
            <person name="Zhu Y."/>
            <person name="Chen Y."/>
            <person name="Kryukov G.V."/>
            <person name="Zhang Q."/>
            <person name="Peshkin L."/>
            <person name="Yang L."/>
            <person name="Bronson R.T."/>
            <person name="Buffenstein R."/>
            <person name="Wang B."/>
            <person name="Han C."/>
            <person name="Li Q."/>
            <person name="Chen L."/>
            <person name="Zhao W."/>
            <person name="Sunyaev S.R."/>
            <person name="Park T.J."/>
            <person name="Zhang G."/>
            <person name="Wang J."/>
            <person name="Gladyshev V.N."/>
        </authorList>
    </citation>
    <scope>NUCLEOTIDE SEQUENCE [LARGE SCALE GENOMIC DNA]</scope>
</reference>
<keyword evidence="1" id="KW-0694">RNA-binding</keyword>
<dbReference type="STRING" id="10181.G5BMF1"/>
<evidence type="ECO:0000256" key="1">
    <source>
        <dbReference type="ARBA" id="ARBA00022884"/>
    </source>
</evidence>
<dbReference type="GO" id="GO:0003723">
    <property type="term" value="F:RNA binding"/>
    <property type="evidence" value="ECO:0007669"/>
    <property type="project" value="UniProtKB-KW"/>
</dbReference>
<dbReference type="Proteomes" id="UP000006813">
    <property type="component" value="Unassembled WGS sequence"/>
</dbReference>